<evidence type="ECO:0000259" key="4">
    <source>
        <dbReference type="PROSITE" id="PS50043"/>
    </source>
</evidence>
<evidence type="ECO:0000256" key="1">
    <source>
        <dbReference type="ARBA" id="ARBA00023015"/>
    </source>
</evidence>
<protein>
    <submittedName>
        <fullName evidence="5">Transcriptional regulator EpsA</fullName>
    </submittedName>
</protein>
<dbReference type="SMART" id="SM00421">
    <property type="entry name" value="HTH_LUXR"/>
    <property type="match status" value="1"/>
</dbReference>
<dbReference type="KEGG" id="cof:FOZ74_05180"/>
<keyword evidence="1" id="KW-0805">Transcription regulation</keyword>
<dbReference type="InterPro" id="IPR016032">
    <property type="entry name" value="Sig_transdc_resp-reg_C-effctor"/>
</dbReference>
<dbReference type="Gene3D" id="1.10.10.10">
    <property type="entry name" value="Winged helix-like DNA-binding domain superfamily/Winged helix DNA-binding domain"/>
    <property type="match status" value="1"/>
</dbReference>
<dbReference type="PROSITE" id="PS00622">
    <property type="entry name" value="HTH_LUXR_1"/>
    <property type="match status" value="1"/>
</dbReference>
<evidence type="ECO:0000256" key="2">
    <source>
        <dbReference type="ARBA" id="ARBA00023125"/>
    </source>
</evidence>
<dbReference type="Pfam" id="PF00196">
    <property type="entry name" value="GerE"/>
    <property type="match status" value="1"/>
</dbReference>
<dbReference type="AlphaFoldDB" id="A0A5B8RSJ5"/>
<keyword evidence="3" id="KW-0804">Transcription</keyword>
<dbReference type="PANTHER" id="PTHR44688:SF16">
    <property type="entry name" value="DNA-BINDING TRANSCRIPTIONAL ACTIVATOR DEVR_DOSR"/>
    <property type="match status" value="1"/>
</dbReference>
<dbReference type="InterPro" id="IPR036388">
    <property type="entry name" value="WH-like_DNA-bd_sf"/>
</dbReference>
<proteinExistence type="predicted"/>
<dbReference type="EMBL" id="CP042344">
    <property type="protein sequence ID" value="QEA12470.1"/>
    <property type="molecule type" value="Genomic_DNA"/>
</dbReference>
<dbReference type="PANTHER" id="PTHR44688">
    <property type="entry name" value="DNA-BINDING TRANSCRIPTIONAL ACTIVATOR DEVR_DOSR"/>
    <property type="match status" value="1"/>
</dbReference>
<dbReference type="InterPro" id="IPR000792">
    <property type="entry name" value="Tscrpt_reg_LuxR_C"/>
</dbReference>
<name>A0A5B8RSJ5_9BURK</name>
<keyword evidence="6" id="KW-1185">Reference proteome</keyword>
<dbReference type="NCBIfam" id="TIGR03020">
    <property type="entry name" value="EpsA"/>
    <property type="match status" value="1"/>
</dbReference>
<feature type="domain" description="HTH luxR-type" evidence="4">
    <location>
        <begin position="205"/>
        <end position="270"/>
    </location>
</feature>
<dbReference type="RefSeq" id="WP_146912066.1">
    <property type="nucleotide sequence ID" value="NZ_CP042344.1"/>
</dbReference>
<dbReference type="GO" id="GO:0006355">
    <property type="term" value="P:regulation of DNA-templated transcription"/>
    <property type="evidence" value="ECO:0007669"/>
    <property type="project" value="InterPro"/>
</dbReference>
<evidence type="ECO:0000313" key="6">
    <source>
        <dbReference type="Proteomes" id="UP000321199"/>
    </source>
</evidence>
<dbReference type="SUPFAM" id="SSF46894">
    <property type="entry name" value="C-terminal effector domain of the bipartite response regulators"/>
    <property type="match status" value="1"/>
</dbReference>
<accession>A0A5B8RSJ5</accession>
<dbReference type="PROSITE" id="PS50043">
    <property type="entry name" value="HTH_LUXR_2"/>
    <property type="match status" value="1"/>
</dbReference>
<organism evidence="5 6">
    <name type="scientific">Comamonas flocculans</name>
    <dbReference type="NCBI Taxonomy" id="2597701"/>
    <lineage>
        <taxon>Bacteria</taxon>
        <taxon>Pseudomonadati</taxon>
        <taxon>Pseudomonadota</taxon>
        <taxon>Betaproteobacteria</taxon>
        <taxon>Burkholderiales</taxon>
        <taxon>Comamonadaceae</taxon>
        <taxon>Comamonas</taxon>
    </lineage>
</organism>
<keyword evidence="2" id="KW-0238">DNA-binding</keyword>
<evidence type="ECO:0000256" key="3">
    <source>
        <dbReference type="ARBA" id="ARBA00023163"/>
    </source>
</evidence>
<dbReference type="InterPro" id="IPR017470">
    <property type="entry name" value="Tscrpt_reg_EpsA"/>
</dbReference>
<dbReference type="CDD" id="cd06170">
    <property type="entry name" value="LuxR_C_like"/>
    <property type="match status" value="1"/>
</dbReference>
<sequence length="277" mass="31627">MPLLGRLSVEELGHLLEAMQHSLKVDSHYALFNWLRNDVQRLLPHEIVIAAWGDFSIGLVCHDVVSSLQGMRTRSFSNEALRPFTCSLFKRWIEHGSKPFINETLGDSAFQRLDDDDTVHTFTKMHVRLVHGIKDQRGRHDCLYVLLSDDAPDDRDKKLASLRFLLPYIDASFRQIAHLPGQYYKQPLERENGGRNPLGAEVATASMPAGELSVRELEIMEWVRQGKTNPEIGMILDISAFTVKNHMQRIFKKLDVLNRTQAVAKIDTYRHAAATQK</sequence>
<dbReference type="Proteomes" id="UP000321199">
    <property type="component" value="Chromosome"/>
</dbReference>
<evidence type="ECO:0000313" key="5">
    <source>
        <dbReference type="EMBL" id="QEA12470.1"/>
    </source>
</evidence>
<reference evidence="5 6" key="1">
    <citation type="submission" date="2019-07" db="EMBL/GenBank/DDBJ databases">
        <title>Complete genome sequence of Comamonas sp. NLF 7-7 isolated from livestock.</title>
        <authorList>
            <person name="Kim D.H."/>
            <person name="Kim J.G."/>
        </authorList>
    </citation>
    <scope>NUCLEOTIDE SEQUENCE [LARGE SCALE GENOMIC DNA]</scope>
    <source>
        <strain evidence="5 6">NLF 7-7</strain>
    </source>
</reference>
<dbReference type="GO" id="GO:0003677">
    <property type="term" value="F:DNA binding"/>
    <property type="evidence" value="ECO:0007669"/>
    <property type="project" value="UniProtKB-KW"/>
</dbReference>
<dbReference type="PRINTS" id="PR00038">
    <property type="entry name" value="HTHLUXR"/>
</dbReference>
<dbReference type="OrthoDB" id="135231at2"/>
<gene>
    <name evidence="5" type="primary">epsA</name>
    <name evidence="5" type="ORF">FOZ74_05180</name>
</gene>